<protein>
    <submittedName>
        <fullName evidence="1">Uncharacterized protein</fullName>
    </submittedName>
</protein>
<accession>A0AA97H247</accession>
<dbReference type="Proteomes" id="UP001300604">
    <property type="component" value="Chromosome"/>
</dbReference>
<dbReference type="EMBL" id="CP135996">
    <property type="protein sequence ID" value="WOC32370.1"/>
    <property type="molecule type" value="Genomic_DNA"/>
</dbReference>
<evidence type="ECO:0000313" key="2">
    <source>
        <dbReference type="Proteomes" id="UP001300604"/>
    </source>
</evidence>
<dbReference type="KEGG" id="carl:PXC00_00450"/>
<reference evidence="2" key="3">
    <citation type="submission" date="2024-06" db="EMBL/GenBank/DDBJ databases">
        <authorList>
            <person name="Zeng C."/>
        </authorList>
    </citation>
    <scope>NUCLEOTIDE SEQUENCE [LARGE SCALE GENOMIC DNA]</scope>
    <source>
        <strain evidence="2">ZCY20-5</strain>
    </source>
</reference>
<reference evidence="2" key="2">
    <citation type="submission" date="2024-06" db="EMBL/GenBank/DDBJ databases">
        <title>Caproicibacterium argilliputei sp. nov, a novel caproic acid producing anaerobic bacterium isolated from pit mud.</title>
        <authorList>
            <person name="Zeng C."/>
        </authorList>
    </citation>
    <scope>NUCLEOTIDE SEQUENCE [LARGE SCALE GENOMIC DNA]</scope>
    <source>
        <strain evidence="2">ZCY20-5</strain>
    </source>
</reference>
<sequence>MITEDLRPFIDGQVVKHPATVVGAVSTGVVAQDDSDTFFLLPTEDPELLEVGTILDADTLLPIVGLQKELARLMKGV</sequence>
<dbReference type="RefSeq" id="WP_275844925.1">
    <property type="nucleotide sequence ID" value="NZ_CP135996.1"/>
</dbReference>
<evidence type="ECO:0000313" key="1">
    <source>
        <dbReference type="EMBL" id="WOC32370.1"/>
    </source>
</evidence>
<dbReference type="AlphaFoldDB" id="A0AA97H247"/>
<reference evidence="1 2" key="1">
    <citation type="submission" date="2024-06" db="EMBL/GenBank/DDBJ databases">
        <title>Caproicibacterium argilliputei sp. nov, a novel caproic acid producing anaerobic bacterium isolated from pit mud.</title>
        <authorList>
            <person name="Xia S."/>
        </authorList>
    </citation>
    <scope>NUCLEOTIDE SEQUENCE [LARGE SCALE GENOMIC DNA]</scope>
    <source>
        <strain evidence="1 2">ZCY20-5</strain>
    </source>
</reference>
<keyword evidence="2" id="KW-1185">Reference proteome</keyword>
<organism evidence="1 2">
    <name type="scientific">Caproicibacterium argilliputei</name>
    <dbReference type="NCBI Taxonomy" id="3030016"/>
    <lineage>
        <taxon>Bacteria</taxon>
        <taxon>Bacillati</taxon>
        <taxon>Bacillota</taxon>
        <taxon>Clostridia</taxon>
        <taxon>Eubacteriales</taxon>
        <taxon>Oscillospiraceae</taxon>
        <taxon>Caproicibacterium</taxon>
    </lineage>
</organism>
<gene>
    <name evidence="1" type="ORF">PXC00_00450</name>
</gene>
<name>A0AA97H247_9FIRM</name>
<proteinExistence type="predicted"/>